<keyword evidence="2" id="KW-1185">Reference proteome</keyword>
<name>A0ACB7IMT8_PLECO</name>
<reference evidence="1 2" key="1">
    <citation type="journal article" date="2021" name="Appl. Environ. Microbiol.">
        <title>Genetic linkage and physical mapping for an oyster mushroom Pleurotus cornucopiae and QTL analysis for the trait cap color.</title>
        <authorList>
            <person name="Zhang Y."/>
            <person name="Gao W."/>
            <person name="Sonnenberg A."/>
            <person name="Chen Q."/>
            <person name="Zhang J."/>
            <person name="Huang C."/>
        </authorList>
    </citation>
    <scope>NUCLEOTIDE SEQUENCE [LARGE SCALE GENOMIC DNA]</scope>
    <source>
        <strain evidence="1">CCMSSC00406</strain>
    </source>
</reference>
<comment type="caution">
    <text evidence="1">The sequence shown here is derived from an EMBL/GenBank/DDBJ whole genome shotgun (WGS) entry which is preliminary data.</text>
</comment>
<proteinExistence type="predicted"/>
<gene>
    <name evidence="1" type="ORF">CCMSSC00406_0001444</name>
</gene>
<evidence type="ECO:0000313" key="1">
    <source>
        <dbReference type="EMBL" id="KAG9219034.1"/>
    </source>
</evidence>
<protein>
    <submittedName>
        <fullName evidence="1">Uncharacterized protein</fullName>
    </submittedName>
</protein>
<accession>A0ACB7IMT8</accession>
<dbReference type="Proteomes" id="UP000824881">
    <property type="component" value="Unassembled WGS sequence"/>
</dbReference>
<evidence type="ECO:0000313" key="2">
    <source>
        <dbReference type="Proteomes" id="UP000824881"/>
    </source>
</evidence>
<sequence length="595" mass="66174">MASSSTLIYLGLPPDYRPSPQDEPLEFLTKHIKEIPPHLFSYFSQCTTPKQRTTIPLIRNRRLKYIESSPGEFKFESARNTWAALWEGQDHRVLFKQSAEEEKAWAKREFMSGSTQHVGKLGDLLAGYEEERQAEHMRDIRRATQREDHFIPEEDDDDSEDDLPPDVETPAQAQSSFLRMLKERFIYGLLEGANYDAADWNETWDVDEDRDAEERWFDDEEDEDETLPQEINILIVFIHGFKGNDDTFAKFPERLQHTLSQSIPSSKVECIVFPAYENEAVIRLADWLTTITVNREVASGGGAGKVRIVLCGHSMGGLLAADSLLEFLKTRPDQEAPLWPNIVACIAFDTPYLGLHPSVFKNSAAQAVEYATTAHTAVTGLLTAFGGWKAASTTTNQAQRKPVAAITAPPATQPATSAWGRWAPAAIAAGSALAAGAAAGGLYYQRDTLGEGYKWFADHMKYVGTLWIEESLKRRLEALADAQEQHGVVFRTFYTSIPATPPAHLRPRTFVVLPPQSSRTRPYFVPASNSLATDELKAHTGMFSGSTNDGYYELGLDVAKIVREAVLSSGDTGRKATAAPPKEKEEEGKSEDLLL</sequence>
<dbReference type="EMBL" id="WQMT02000009">
    <property type="protein sequence ID" value="KAG9219034.1"/>
    <property type="molecule type" value="Genomic_DNA"/>
</dbReference>
<organism evidence="1 2">
    <name type="scientific">Pleurotus cornucopiae</name>
    <name type="common">Cornucopia mushroom</name>
    <dbReference type="NCBI Taxonomy" id="5321"/>
    <lineage>
        <taxon>Eukaryota</taxon>
        <taxon>Fungi</taxon>
        <taxon>Dikarya</taxon>
        <taxon>Basidiomycota</taxon>
        <taxon>Agaricomycotina</taxon>
        <taxon>Agaricomycetes</taxon>
        <taxon>Agaricomycetidae</taxon>
        <taxon>Agaricales</taxon>
        <taxon>Pleurotineae</taxon>
        <taxon>Pleurotaceae</taxon>
        <taxon>Pleurotus</taxon>
    </lineage>
</organism>